<dbReference type="PANTHER" id="PTHR10668">
    <property type="entry name" value="PHYTOENE DEHYDROGENASE"/>
    <property type="match status" value="1"/>
</dbReference>
<dbReference type="RefSeq" id="WP_237445050.1">
    <property type="nucleotide sequence ID" value="NZ_CAKLPX010000003.1"/>
</dbReference>
<dbReference type="SUPFAM" id="SSF51905">
    <property type="entry name" value="FAD/NAD(P)-binding domain"/>
    <property type="match status" value="1"/>
</dbReference>
<evidence type="ECO:0000313" key="2">
    <source>
        <dbReference type="Proteomes" id="UP000838100"/>
    </source>
</evidence>
<dbReference type="Gene3D" id="3.50.50.60">
    <property type="entry name" value="FAD/NAD(P)-binding domain"/>
    <property type="match status" value="2"/>
</dbReference>
<reference evidence="1" key="1">
    <citation type="submission" date="2021-12" db="EMBL/GenBank/DDBJ databases">
        <authorList>
            <person name="Rodrigo-Torres L."/>
            <person name="Arahal R. D."/>
            <person name="Lucena T."/>
        </authorList>
    </citation>
    <scope>NUCLEOTIDE SEQUENCE</scope>
    <source>
        <strain evidence="1">CECT 8267</strain>
    </source>
</reference>
<evidence type="ECO:0000313" key="1">
    <source>
        <dbReference type="EMBL" id="CAH0992357.1"/>
    </source>
</evidence>
<dbReference type="Proteomes" id="UP000838100">
    <property type="component" value="Unassembled WGS sequence"/>
</dbReference>
<dbReference type="EMBL" id="CAKLPX010000003">
    <property type="protein sequence ID" value="CAH0992357.1"/>
    <property type="molecule type" value="Genomic_DNA"/>
</dbReference>
<organism evidence="1 2">
    <name type="scientific">Sinobacterium norvegicum</name>
    <dbReference type="NCBI Taxonomy" id="1641715"/>
    <lineage>
        <taxon>Bacteria</taxon>
        <taxon>Pseudomonadati</taxon>
        <taxon>Pseudomonadota</taxon>
        <taxon>Gammaproteobacteria</taxon>
        <taxon>Cellvibrionales</taxon>
        <taxon>Spongiibacteraceae</taxon>
        <taxon>Sinobacterium</taxon>
    </lineage>
</organism>
<dbReference type="InterPro" id="IPR036188">
    <property type="entry name" value="FAD/NAD-bd_sf"/>
</dbReference>
<dbReference type="PANTHER" id="PTHR10668:SF103">
    <property type="entry name" value="PYRIDINE NUCLEOTIDE-DISULFIDE OXIDOREDUCTASE DOMAIN-CONTAINING PROTEIN 2"/>
    <property type="match status" value="1"/>
</dbReference>
<gene>
    <name evidence="1" type="ORF">SIN8267_02476</name>
</gene>
<name>A0ABM9AHY2_9GAMM</name>
<accession>A0ABM9AHY2</accession>
<keyword evidence="2" id="KW-1185">Reference proteome</keyword>
<comment type="caution">
    <text evidence="1">The sequence shown here is derived from an EMBL/GenBank/DDBJ whole genome shotgun (WGS) entry which is preliminary data.</text>
</comment>
<dbReference type="Pfam" id="PF13450">
    <property type="entry name" value="NAD_binding_8"/>
    <property type="match status" value="1"/>
</dbReference>
<proteinExistence type="predicted"/>
<sequence length="518" mass="56911">MNNYDVIIIGAGHNGLACSIELAKTGKKVLVLEANKHFGGMAACEEFHPGFKRSLVNQLSQLNQATIDRLNLEQHGYRSAATVGTSIIGDEGGDEFRRIDISRQGINGAQSNENDDYRALRRLLQRFAKLMATTWSQKPPRIGSGQWADNKALGLFGLKLRLLGKADMREFTRMIALPAQDLMDEYFTDPLLKAGLSWDMVIGNKLAPRSPNNAVLNLLHRMAGDDHHLPAENIRIAANGARDLTDALVASAKAYGVTLQGASRVKQVTVAEHAVTGVTLLDGQQFHANNVIANADSKMAVMNLVGAKHFDIHFSHRINRIRNQGMVAKLTLAVSQLPTFRGFPDLTNRLIICPSMSYLEQSFDRAKYGEFGDKFGLEIFTPSLHDAAMAPAGKHLLSINVQYLPYLDDEQNDDQRPAMLEKILAVLEHYSPGIKETIEAAELLTPRDIAIEYNNLGGHWHHSELSIDQWWMNRPTYGASQYKTPLPGFFLCGAGNHPGGGIMGAAGINAAKEVLAND</sequence>
<protein>
    <submittedName>
        <fullName evidence="1">Uncharacterized protein</fullName>
    </submittedName>
</protein>